<evidence type="ECO:0000256" key="1">
    <source>
        <dbReference type="ARBA" id="ARBA00005898"/>
    </source>
</evidence>
<keyword evidence="5 7" id="KW-0131">Cell cycle</keyword>
<evidence type="ECO:0000313" key="12">
    <source>
        <dbReference type="EMBL" id="EIC21896.1"/>
    </source>
</evidence>
<organism evidence="12 13">
    <name type="scientific">Thiorhodovibrio frisius</name>
    <dbReference type="NCBI Taxonomy" id="631362"/>
    <lineage>
        <taxon>Bacteria</taxon>
        <taxon>Pseudomonadati</taxon>
        <taxon>Pseudomonadota</taxon>
        <taxon>Gammaproteobacteria</taxon>
        <taxon>Chromatiales</taxon>
        <taxon>Chromatiaceae</taxon>
        <taxon>Thiorhodovibrio</taxon>
    </lineage>
</organism>
<evidence type="ECO:0000259" key="9">
    <source>
        <dbReference type="Pfam" id="PF01225"/>
    </source>
</evidence>
<keyword evidence="4 7" id="KW-0573">Peptidoglycan synthesis</keyword>
<feature type="domain" description="Mur ligase central" evidence="11">
    <location>
        <begin position="128"/>
        <end position="346"/>
    </location>
</feature>
<evidence type="ECO:0000256" key="5">
    <source>
        <dbReference type="ARBA" id="ARBA00023306"/>
    </source>
</evidence>
<feature type="short sequence motif" description="Meso-diaminopimelate recognition motif" evidence="7">
    <location>
        <begin position="442"/>
        <end position="445"/>
    </location>
</feature>
<dbReference type="GO" id="GO:0008765">
    <property type="term" value="F:UDP-N-acetylmuramoylalanyl-D-glutamate-2,6-diaminopimelate ligase activity"/>
    <property type="evidence" value="ECO:0007669"/>
    <property type="project" value="UniProtKB-UniRule"/>
</dbReference>
<protein>
    <recommendedName>
        <fullName evidence="7">UDP-N-acetylmuramoyl-L-alanyl-D-glutamate--2,6-diaminopimelate ligase</fullName>
        <ecNumber evidence="7">6.3.2.13</ecNumber>
    </recommendedName>
    <alternativeName>
        <fullName evidence="7">Meso-A2pm-adding enzyme</fullName>
    </alternativeName>
    <alternativeName>
        <fullName evidence="7">Meso-diaminopimelate-adding enzyme</fullName>
    </alternativeName>
    <alternativeName>
        <fullName evidence="7">UDP-MurNAc-L-Ala-D-Glu:meso-diaminopimelate ligase</fullName>
    </alternativeName>
    <alternativeName>
        <fullName evidence="7">UDP-MurNAc-tripeptide synthetase</fullName>
    </alternativeName>
    <alternativeName>
        <fullName evidence="7">UDP-N-acetylmuramyl-tripeptide synthetase</fullName>
    </alternativeName>
</protein>
<keyword evidence="7" id="KW-0067">ATP-binding</keyword>
<dbReference type="Gene3D" id="3.90.190.20">
    <property type="entry name" value="Mur ligase, C-terminal domain"/>
    <property type="match status" value="1"/>
</dbReference>
<dbReference type="InterPro" id="IPR005761">
    <property type="entry name" value="UDP-N-AcMur-Glu-dNH2Pim_ligase"/>
</dbReference>
<comment type="pathway">
    <text evidence="7 8">Cell wall biogenesis; peptidoglycan biosynthesis.</text>
</comment>
<dbReference type="SUPFAM" id="SSF53244">
    <property type="entry name" value="MurD-like peptide ligases, peptide-binding domain"/>
    <property type="match status" value="1"/>
</dbReference>
<dbReference type="PANTHER" id="PTHR23135">
    <property type="entry name" value="MUR LIGASE FAMILY MEMBER"/>
    <property type="match status" value="1"/>
</dbReference>
<feature type="modified residue" description="N6-carboxylysine" evidence="7">
    <location>
        <position position="238"/>
    </location>
</feature>
<dbReference type="HAMAP" id="MF_00208">
    <property type="entry name" value="MurE"/>
    <property type="match status" value="1"/>
</dbReference>
<keyword evidence="7" id="KW-0436">Ligase</keyword>
<evidence type="ECO:0000256" key="7">
    <source>
        <dbReference type="HAMAP-Rule" id="MF_00208"/>
    </source>
</evidence>
<dbReference type="PANTHER" id="PTHR23135:SF4">
    <property type="entry name" value="UDP-N-ACETYLMURAMOYL-L-ALANYL-D-GLUTAMATE--2,6-DIAMINOPIMELATE LIGASE MURE HOMOLOG, CHLOROPLASTIC"/>
    <property type="match status" value="1"/>
</dbReference>
<dbReference type="Proteomes" id="UP000002964">
    <property type="component" value="Unassembled WGS sequence"/>
</dbReference>
<dbReference type="EC" id="6.3.2.13" evidence="7"/>
<dbReference type="GO" id="GO:0008360">
    <property type="term" value="P:regulation of cell shape"/>
    <property type="evidence" value="ECO:0007669"/>
    <property type="project" value="UniProtKB-KW"/>
</dbReference>
<feature type="binding site" evidence="7">
    <location>
        <position position="40"/>
    </location>
    <ligand>
        <name>UDP-N-acetyl-alpha-D-muramoyl-L-alanyl-D-glutamate</name>
        <dbReference type="ChEBI" id="CHEBI:83900"/>
    </ligand>
</feature>
<dbReference type="GO" id="GO:0005524">
    <property type="term" value="F:ATP binding"/>
    <property type="evidence" value="ECO:0007669"/>
    <property type="project" value="UniProtKB-UniRule"/>
</dbReference>
<keyword evidence="2 7" id="KW-0132">Cell division</keyword>
<feature type="domain" description="Mur ligase C-terminal" evidence="10">
    <location>
        <begin position="369"/>
        <end position="506"/>
    </location>
</feature>
<feature type="binding site" evidence="7">
    <location>
        <position position="38"/>
    </location>
    <ligand>
        <name>UDP-N-acetyl-alpha-D-muramoyl-L-alanyl-D-glutamate</name>
        <dbReference type="ChEBI" id="CHEBI:83900"/>
    </ligand>
</feature>
<dbReference type="eggNOG" id="COG0769">
    <property type="taxonomic scope" value="Bacteria"/>
</dbReference>
<gene>
    <name evidence="7" type="primary">murE</name>
    <name evidence="12" type="ORF">Thi970DRAFT_02131</name>
</gene>
<feature type="binding site" evidence="7">
    <location>
        <position position="504"/>
    </location>
    <ligand>
        <name>meso-2,6-diaminopimelate</name>
        <dbReference type="ChEBI" id="CHEBI:57791"/>
    </ligand>
</feature>
<evidence type="ECO:0000256" key="4">
    <source>
        <dbReference type="ARBA" id="ARBA00022984"/>
    </source>
</evidence>
<name>H8Z3I8_9GAMM</name>
<reference evidence="13" key="1">
    <citation type="submission" date="2011-06" db="EMBL/GenBank/DDBJ databases">
        <authorList>
            <consortium name="US DOE Joint Genome Institute (JGI-PGF)"/>
            <person name="Lucas S."/>
            <person name="Han J."/>
            <person name="Lapidus A."/>
            <person name="Cheng J.-F."/>
            <person name="Goodwin L."/>
            <person name="Pitluck S."/>
            <person name="Peters L."/>
            <person name="Land M.L."/>
            <person name="Hauser L."/>
            <person name="Vogl K."/>
            <person name="Liu Z."/>
            <person name="Overmann J."/>
            <person name="Frigaard N.-U."/>
            <person name="Bryant D.A."/>
            <person name="Woyke T.J."/>
        </authorList>
    </citation>
    <scope>NUCLEOTIDE SEQUENCE [LARGE SCALE GENOMIC DNA]</scope>
    <source>
        <strain evidence="13">970</strain>
    </source>
</reference>
<dbReference type="InterPro" id="IPR036565">
    <property type="entry name" value="Mur-like_cat_sf"/>
</dbReference>
<comment type="subcellular location">
    <subcellularLocation>
        <location evidence="7 8">Cytoplasm</location>
    </subcellularLocation>
</comment>
<dbReference type="GO" id="GO:0009252">
    <property type="term" value="P:peptidoglycan biosynthetic process"/>
    <property type="evidence" value="ECO:0007669"/>
    <property type="project" value="UniProtKB-UniRule"/>
</dbReference>
<comment type="function">
    <text evidence="7">Catalyzes the addition of meso-diaminopimelic acid to the nucleotide precursor UDP-N-acetylmuramoyl-L-alanyl-D-glutamate (UMAG) in the biosynthesis of bacterial cell-wall peptidoglycan.</text>
</comment>
<keyword evidence="7" id="KW-0460">Magnesium</keyword>
<evidence type="ECO:0000259" key="11">
    <source>
        <dbReference type="Pfam" id="PF08245"/>
    </source>
</evidence>
<feature type="domain" description="Mur ligase N-terminal catalytic" evidence="9">
    <location>
        <begin position="34"/>
        <end position="115"/>
    </location>
</feature>
<comment type="similarity">
    <text evidence="1 7">Belongs to the MurCDEF family. MurE subfamily.</text>
</comment>
<dbReference type="InterPro" id="IPR035911">
    <property type="entry name" value="MurE/MurF_N"/>
</dbReference>
<dbReference type="UniPathway" id="UPA00219"/>
<dbReference type="InterPro" id="IPR036615">
    <property type="entry name" value="Mur_ligase_C_dom_sf"/>
</dbReference>
<feature type="binding site" evidence="7">
    <location>
        <position position="508"/>
    </location>
    <ligand>
        <name>meso-2,6-diaminopimelate</name>
        <dbReference type="ChEBI" id="CHEBI:57791"/>
    </ligand>
</feature>
<keyword evidence="7" id="KW-0963">Cytoplasm</keyword>
<feature type="binding site" evidence="7">
    <location>
        <position position="418"/>
    </location>
    <ligand>
        <name>meso-2,6-diaminopimelate</name>
        <dbReference type="ChEBI" id="CHEBI:57791"/>
    </ligand>
</feature>
<dbReference type="HOGENOM" id="CLU_022291_3_2_6"/>
<keyword evidence="3 7" id="KW-0133">Cell shape</keyword>
<evidence type="ECO:0000259" key="10">
    <source>
        <dbReference type="Pfam" id="PF02875"/>
    </source>
</evidence>
<feature type="binding site" evidence="7">
    <location>
        <position position="206"/>
    </location>
    <ligand>
        <name>UDP-N-acetyl-alpha-D-muramoyl-L-alanyl-D-glutamate</name>
        <dbReference type="ChEBI" id="CHEBI:83900"/>
    </ligand>
</feature>
<dbReference type="GO" id="GO:0071555">
    <property type="term" value="P:cell wall organization"/>
    <property type="evidence" value="ECO:0007669"/>
    <property type="project" value="UniProtKB-KW"/>
</dbReference>
<dbReference type="SUPFAM" id="SSF53623">
    <property type="entry name" value="MurD-like peptide ligases, catalytic domain"/>
    <property type="match status" value="1"/>
</dbReference>
<evidence type="ECO:0000313" key="13">
    <source>
        <dbReference type="Proteomes" id="UP000002964"/>
    </source>
</evidence>
<dbReference type="NCBIfam" id="NF001126">
    <property type="entry name" value="PRK00139.1-4"/>
    <property type="match status" value="1"/>
</dbReference>
<proteinExistence type="inferred from homology"/>
<dbReference type="InterPro" id="IPR000713">
    <property type="entry name" value="Mur_ligase_N"/>
</dbReference>
<evidence type="ECO:0000256" key="8">
    <source>
        <dbReference type="RuleBase" id="RU004135"/>
    </source>
</evidence>
<feature type="binding site" evidence="7">
    <location>
        <begin position="442"/>
        <end position="445"/>
    </location>
    <ligand>
        <name>meso-2,6-diaminopimelate</name>
        <dbReference type="ChEBI" id="CHEBI:57791"/>
    </ligand>
</feature>
<feature type="binding site" evidence="7">
    <location>
        <begin position="171"/>
        <end position="172"/>
    </location>
    <ligand>
        <name>UDP-N-acetyl-alpha-D-muramoyl-L-alanyl-D-glutamate</name>
        <dbReference type="ChEBI" id="CHEBI:83900"/>
    </ligand>
</feature>
<dbReference type="Gene3D" id="3.40.1390.10">
    <property type="entry name" value="MurE/MurF, N-terminal domain"/>
    <property type="match status" value="1"/>
</dbReference>
<dbReference type="STRING" id="631362.Thi970DRAFT_02131"/>
<feature type="binding site" evidence="7">
    <location>
        <position position="204"/>
    </location>
    <ligand>
        <name>UDP-N-acetyl-alpha-D-muramoyl-L-alanyl-D-glutamate</name>
        <dbReference type="ChEBI" id="CHEBI:83900"/>
    </ligand>
</feature>
<dbReference type="InterPro" id="IPR004101">
    <property type="entry name" value="Mur_ligase_C"/>
</dbReference>
<evidence type="ECO:0000256" key="3">
    <source>
        <dbReference type="ARBA" id="ARBA00022960"/>
    </source>
</evidence>
<evidence type="ECO:0000256" key="2">
    <source>
        <dbReference type="ARBA" id="ARBA00022618"/>
    </source>
</evidence>
<keyword evidence="6 7" id="KW-0961">Cell wall biogenesis/degradation</keyword>
<dbReference type="RefSeq" id="WP_009148480.1">
    <property type="nucleotide sequence ID" value="NZ_CP121471.1"/>
</dbReference>
<dbReference type="Pfam" id="PF01225">
    <property type="entry name" value="Mur_ligase"/>
    <property type="match status" value="1"/>
</dbReference>
<dbReference type="NCBIfam" id="TIGR01085">
    <property type="entry name" value="murE"/>
    <property type="match status" value="1"/>
</dbReference>
<accession>H8Z3I8</accession>
<comment type="cofactor">
    <cofactor evidence="7">
        <name>Mg(2+)</name>
        <dbReference type="ChEBI" id="CHEBI:18420"/>
    </cofactor>
</comment>
<dbReference type="Pfam" id="PF08245">
    <property type="entry name" value="Mur_ligase_M"/>
    <property type="match status" value="1"/>
</dbReference>
<dbReference type="Pfam" id="PF02875">
    <property type="entry name" value="Mur_ligase_C"/>
    <property type="match status" value="1"/>
</dbReference>
<comment type="caution">
    <text evidence="7">Lacks conserved residue(s) required for the propagation of feature annotation.</text>
</comment>
<reference evidence="12 13" key="2">
    <citation type="submission" date="2011-11" db="EMBL/GenBank/DDBJ databases">
        <authorList>
            <consortium name="US DOE Joint Genome Institute"/>
            <person name="Lucas S."/>
            <person name="Han J."/>
            <person name="Lapidus A."/>
            <person name="Cheng J.-F."/>
            <person name="Goodwin L."/>
            <person name="Pitluck S."/>
            <person name="Peters L."/>
            <person name="Ovchinnikova G."/>
            <person name="Zhang X."/>
            <person name="Detter J.C."/>
            <person name="Han C."/>
            <person name="Tapia R."/>
            <person name="Land M."/>
            <person name="Hauser L."/>
            <person name="Kyrpides N."/>
            <person name="Ivanova N."/>
            <person name="Pagani I."/>
            <person name="Vogl K."/>
            <person name="Liu Z."/>
            <person name="Overmann J."/>
            <person name="Frigaard N.-U."/>
            <person name="Bryant D."/>
            <person name="Woyke T."/>
        </authorList>
    </citation>
    <scope>NUCLEOTIDE SEQUENCE [LARGE SCALE GENOMIC DNA]</scope>
    <source>
        <strain evidence="12 13">970</strain>
    </source>
</reference>
<feature type="binding site" evidence="7">
    <location>
        <position position="198"/>
    </location>
    <ligand>
        <name>UDP-N-acetyl-alpha-D-muramoyl-L-alanyl-D-glutamate</name>
        <dbReference type="ChEBI" id="CHEBI:83900"/>
    </ligand>
</feature>
<keyword evidence="7" id="KW-0547">Nucleotide-binding</keyword>
<dbReference type="GO" id="GO:0051301">
    <property type="term" value="P:cell division"/>
    <property type="evidence" value="ECO:0007669"/>
    <property type="project" value="UniProtKB-KW"/>
</dbReference>
<dbReference type="SUPFAM" id="SSF63418">
    <property type="entry name" value="MurE/MurF N-terminal domain"/>
    <property type="match status" value="1"/>
</dbReference>
<dbReference type="EMBL" id="JH603169">
    <property type="protein sequence ID" value="EIC21896.1"/>
    <property type="molecule type" value="Genomic_DNA"/>
</dbReference>
<dbReference type="Gene3D" id="3.40.1190.10">
    <property type="entry name" value="Mur-like, catalytic domain"/>
    <property type="match status" value="1"/>
</dbReference>
<sequence length="537" mass="56476">MMAAPAFSNGAWRLDELLAGFIAPGIEVSPVPLAGIALDSRKAGPGALFLACQGGQAHGLDFARELAGRGLGAIAAEPGGPWSLSAMSALAAELSLPVIPVEQLSVRAGAIAARFHHDPSAALEIIGITGTNGKTSVSHFVAQSLASEVRCAILGTLGQGFPDALSSTGMTTPDALSLQSTMADLRQQGAAAVAMEISSHALAQRRADAVHLDYAILTNLTRDHLDYHGSMDAYAAAKARLFAFQGLRWAVLNADDAFSVQVLGSLSPEARLALYSLSPAPSLPAGVLGRCDLLLCARHLELHQRGLRLTVQVQRPAAGSEMLDGVIEAGLIGRFNAANLLATLALLLARGVHFDTALHQLNQVCGVPGRMECFGAEGEPLCVVDYAHTPDALEQALGELRSHCNGKLILVFGCGGERDRGKRPLMGQAAARLADHIILTDDNPRHEDGDAIIAEILAGMDEAQASGQKADGSVPPPEIERQRAVAIRRALLLAGPEDAVLIAGKGHETEQDMGDLKVRFSDRAQVMQALREWRGRD</sequence>
<dbReference type="InterPro" id="IPR013221">
    <property type="entry name" value="Mur_ligase_cen"/>
</dbReference>
<comment type="PTM">
    <text evidence="7">Carboxylation is probably crucial for Mg(2+) binding and, consequently, for the gamma-phosphate positioning of ATP.</text>
</comment>
<feature type="binding site" evidence="7">
    <location>
        <begin position="130"/>
        <end position="136"/>
    </location>
    <ligand>
        <name>ATP</name>
        <dbReference type="ChEBI" id="CHEBI:30616"/>
    </ligand>
</feature>
<keyword evidence="13" id="KW-1185">Reference proteome</keyword>
<evidence type="ECO:0000256" key="6">
    <source>
        <dbReference type="ARBA" id="ARBA00023316"/>
    </source>
</evidence>
<dbReference type="GO" id="GO:0005737">
    <property type="term" value="C:cytoplasm"/>
    <property type="evidence" value="ECO:0007669"/>
    <property type="project" value="UniProtKB-SubCell"/>
</dbReference>
<comment type="catalytic activity">
    <reaction evidence="7">
        <text>UDP-N-acetyl-alpha-D-muramoyl-L-alanyl-D-glutamate + meso-2,6-diaminopimelate + ATP = UDP-N-acetyl-alpha-D-muramoyl-L-alanyl-gamma-D-glutamyl-meso-2,6-diaminopimelate + ADP + phosphate + H(+)</text>
        <dbReference type="Rhea" id="RHEA:23676"/>
        <dbReference type="ChEBI" id="CHEBI:15378"/>
        <dbReference type="ChEBI" id="CHEBI:30616"/>
        <dbReference type="ChEBI" id="CHEBI:43474"/>
        <dbReference type="ChEBI" id="CHEBI:57791"/>
        <dbReference type="ChEBI" id="CHEBI:83900"/>
        <dbReference type="ChEBI" id="CHEBI:83905"/>
        <dbReference type="ChEBI" id="CHEBI:456216"/>
        <dbReference type="EC" id="6.3.2.13"/>
    </reaction>
</comment>
<dbReference type="AlphaFoldDB" id="H8Z3I8"/>
<dbReference type="GO" id="GO:0000287">
    <property type="term" value="F:magnesium ion binding"/>
    <property type="evidence" value="ECO:0007669"/>
    <property type="project" value="UniProtKB-UniRule"/>
</dbReference>